<feature type="transmembrane region" description="Helical" evidence="3">
    <location>
        <begin position="126"/>
        <end position="143"/>
    </location>
</feature>
<comment type="similarity">
    <text evidence="2">Belongs to the major facilitator superfamily. Monocarboxylate porter (TC 2.A.1.13) family.</text>
</comment>
<evidence type="ECO:0000259" key="4">
    <source>
        <dbReference type="PROSITE" id="PS50850"/>
    </source>
</evidence>
<reference evidence="5 6" key="1">
    <citation type="journal article" date="2020" name="ISME J.">
        <title>Uncovering the hidden diversity of litter-decomposition mechanisms in mushroom-forming fungi.</title>
        <authorList>
            <person name="Floudas D."/>
            <person name="Bentzer J."/>
            <person name="Ahren D."/>
            <person name="Johansson T."/>
            <person name="Persson P."/>
            <person name="Tunlid A."/>
        </authorList>
    </citation>
    <scope>NUCLEOTIDE SEQUENCE [LARGE SCALE GENOMIC DNA]</scope>
    <source>
        <strain evidence="5 6">CBS 146.42</strain>
    </source>
</reference>
<evidence type="ECO:0000313" key="6">
    <source>
        <dbReference type="Proteomes" id="UP000559027"/>
    </source>
</evidence>
<keyword evidence="3" id="KW-0812">Transmembrane</keyword>
<dbReference type="PANTHER" id="PTHR11360:SF177">
    <property type="entry name" value="RIBOFLAVIN TRANSPORTER MCH5"/>
    <property type="match status" value="1"/>
</dbReference>
<feature type="transmembrane region" description="Helical" evidence="3">
    <location>
        <begin position="56"/>
        <end position="77"/>
    </location>
</feature>
<dbReference type="InterPro" id="IPR050327">
    <property type="entry name" value="Proton-linked_MCT"/>
</dbReference>
<comment type="subcellular location">
    <subcellularLocation>
        <location evidence="1">Membrane</location>
        <topology evidence="1">Multi-pass membrane protein</topology>
    </subcellularLocation>
</comment>
<evidence type="ECO:0000256" key="2">
    <source>
        <dbReference type="ARBA" id="ARBA00006727"/>
    </source>
</evidence>
<gene>
    <name evidence="5" type="ORF">D9756_010136</name>
</gene>
<dbReference type="InterPro" id="IPR011701">
    <property type="entry name" value="MFS"/>
</dbReference>
<feature type="domain" description="Major facilitator superfamily (MFS) profile" evidence="4">
    <location>
        <begin position="258"/>
        <end position="444"/>
    </location>
</feature>
<dbReference type="EMBL" id="JAACJO010000022">
    <property type="protein sequence ID" value="KAF5347931.1"/>
    <property type="molecule type" value="Genomic_DNA"/>
</dbReference>
<dbReference type="GO" id="GO:0016020">
    <property type="term" value="C:membrane"/>
    <property type="evidence" value="ECO:0007669"/>
    <property type="project" value="UniProtKB-SubCell"/>
</dbReference>
<feature type="transmembrane region" description="Helical" evidence="3">
    <location>
        <begin position="97"/>
        <end position="114"/>
    </location>
</feature>
<evidence type="ECO:0000256" key="3">
    <source>
        <dbReference type="SAM" id="Phobius"/>
    </source>
</evidence>
<dbReference type="SUPFAM" id="SSF103473">
    <property type="entry name" value="MFS general substrate transporter"/>
    <property type="match status" value="1"/>
</dbReference>
<dbReference type="Proteomes" id="UP000559027">
    <property type="component" value="Unassembled WGS sequence"/>
</dbReference>
<dbReference type="InterPro" id="IPR020846">
    <property type="entry name" value="MFS_dom"/>
</dbReference>
<feature type="transmembrane region" description="Helical" evidence="3">
    <location>
        <begin position="149"/>
        <end position="171"/>
    </location>
</feature>
<feature type="transmembrane region" description="Helical" evidence="3">
    <location>
        <begin position="215"/>
        <end position="235"/>
    </location>
</feature>
<feature type="transmembrane region" description="Helical" evidence="3">
    <location>
        <begin position="416"/>
        <end position="436"/>
    </location>
</feature>
<dbReference type="Pfam" id="PF07690">
    <property type="entry name" value="MFS_1"/>
    <property type="match status" value="1"/>
</dbReference>
<feature type="transmembrane region" description="Helical" evidence="3">
    <location>
        <begin position="256"/>
        <end position="287"/>
    </location>
</feature>
<dbReference type="PANTHER" id="PTHR11360">
    <property type="entry name" value="MONOCARBOXYLATE TRANSPORTER"/>
    <property type="match status" value="1"/>
</dbReference>
<keyword evidence="3" id="KW-0472">Membrane</keyword>
<feature type="transmembrane region" description="Helical" evidence="3">
    <location>
        <begin position="383"/>
        <end position="404"/>
    </location>
</feature>
<keyword evidence="6" id="KW-1185">Reference proteome</keyword>
<feature type="transmembrane region" description="Helical" evidence="3">
    <location>
        <begin position="293"/>
        <end position="312"/>
    </location>
</feature>
<dbReference type="GO" id="GO:0022857">
    <property type="term" value="F:transmembrane transporter activity"/>
    <property type="evidence" value="ECO:0007669"/>
    <property type="project" value="InterPro"/>
</dbReference>
<keyword evidence="3" id="KW-1133">Transmembrane helix</keyword>
<organism evidence="5 6">
    <name type="scientific">Leucocoprinus leucothites</name>
    <dbReference type="NCBI Taxonomy" id="201217"/>
    <lineage>
        <taxon>Eukaryota</taxon>
        <taxon>Fungi</taxon>
        <taxon>Dikarya</taxon>
        <taxon>Basidiomycota</taxon>
        <taxon>Agaricomycotina</taxon>
        <taxon>Agaricomycetes</taxon>
        <taxon>Agaricomycetidae</taxon>
        <taxon>Agaricales</taxon>
        <taxon>Agaricineae</taxon>
        <taxon>Agaricaceae</taxon>
        <taxon>Leucocoprinus</taxon>
    </lineage>
</organism>
<evidence type="ECO:0000313" key="5">
    <source>
        <dbReference type="EMBL" id="KAF5347931.1"/>
    </source>
</evidence>
<feature type="transmembrane region" description="Helical" evidence="3">
    <location>
        <begin position="348"/>
        <end position="371"/>
    </location>
</feature>
<protein>
    <recommendedName>
        <fullName evidence="4">Major facilitator superfamily (MFS) profile domain-containing protein</fullName>
    </recommendedName>
</protein>
<accession>A0A8H5CTS9</accession>
<dbReference type="InterPro" id="IPR036259">
    <property type="entry name" value="MFS_trans_sf"/>
</dbReference>
<dbReference type="Gene3D" id="1.20.1250.20">
    <property type="entry name" value="MFS general substrate transporter like domains"/>
    <property type="match status" value="2"/>
</dbReference>
<dbReference type="AlphaFoldDB" id="A0A8H5CTS9"/>
<sequence length="444" mass="47641">MCRTGISSNEVVHSSATSTMIEKSIDASEKAEKLDSLPSGSGFIDHDDYPDGGMRAWLIVLGTMCCTFSTFGFVNAWGVFQSYYETDILRDSSSSQIAWIGSVQYALVFLPGQITGRMFDLGYLRIPFLLGTILLVVATFLVAECHTYWQFLVCQGFTVGLACGICFGPTLSVIGHWFKRRRGIALGLTAAGSSIGGTIFPIAARNLIGLVGFPWTMRIMGFILLFMLGISNIVLARRLPPKNVPGGIFNLRAFKLPAFTIYCFANAVAFLGVYTVLTFIDISAIAIGISPDFSFYLVSLANAGSGVGRIVTGLMADKFGPINVITPMTIGVAMMTFAWPYAQTKSSLIAVSVIYGFTSSAYVSAFNMPLYSMGLIEDVGRRMGTVMVFAALGAVAGPPISGAIDASTGSTKAVSYYAGSTVLLAVILMLITRHLILKKFLGKF</sequence>
<feature type="transmembrane region" description="Helical" evidence="3">
    <location>
        <begin position="324"/>
        <end position="342"/>
    </location>
</feature>
<evidence type="ECO:0000256" key="1">
    <source>
        <dbReference type="ARBA" id="ARBA00004141"/>
    </source>
</evidence>
<feature type="transmembrane region" description="Helical" evidence="3">
    <location>
        <begin position="183"/>
        <end position="203"/>
    </location>
</feature>
<proteinExistence type="inferred from homology"/>
<comment type="caution">
    <text evidence="5">The sequence shown here is derived from an EMBL/GenBank/DDBJ whole genome shotgun (WGS) entry which is preliminary data.</text>
</comment>
<dbReference type="OrthoDB" id="6509908at2759"/>
<name>A0A8H5CTS9_9AGAR</name>
<dbReference type="PROSITE" id="PS50850">
    <property type="entry name" value="MFS"/>
    <property type="match status" value="1"/>
</dbReference>